<feature type="coiled-coil region" evidence="1">
    <location>
        <begin position="296"/>
        <end position="461"/>
    </location>
</feature>
<keyword evidence="4" id="KW-0378">Hydrolase</keyword>
<keyword evidence="1" id="KW-0175">Coiled coil</keyword>
<dbReference type="GO" id="GO:0016787">
    <property type="term" value="F:hydrolase activity"/>
    <property type="evidence" value="ECO:0007669"/>
    <property type="project" value="UniProtKB-KW"/>
</dbReference>
<feature type="domain" description="G" evidence="3">
    <location>
        <begin position="89"/>
        <end position="152"/>
    </location>
</feature>
<feature type="region of interest" description="Disordered" evidence="2">
    <location>
        <begin position="1"/>
        <end position="44"/>
    </location>
</feature>
<evidence type="ECO:0000259" key="3">
    <source>
        <dbReference type="Pfam" id="PF01926"/>
    </source>
</evidence>
<name>A0A3N4HPP5_ASCIM</name>
<feature type="compositionally biased region" description="Polar residues" evidence="2">
    <location>
        <begin position="1"/>
        <end position="10"/>
    </location>
</feature>
<proteinExistence type="predicted"/>
<dbReference type="InterPro" id="IPR006073">
    <property type="entry name" value="GTP-bd"/>
</dbReference>
<dbReference type="Proteomes" id="UP000275078">
    <property type="component" value="Unassembled WGS sequence"/>
</dbReference>
<dbReference type="AlphaFoldDB" id="A0A3N4HPP5"/>
<dbReference type="Gene3D" id="3.40.50.300">
    <property type="entry name" value="P-loop containing nucleotide triphosphate hydrolases"/>
    <property type="match status" value="1"/>
</dbReference>
<dbReference type="Pfam" id="PF01926">
    <property type="entry name" value="MMR_HSR1"/>
    <property type="match status" value="1"/>
</dbReference>
<dbReference type="SUPFAM" id="SSF52540">
    <property type="entry name" value="P-loop containing nucleoside triphosphate hydrolases"/>
    <property type="match status" value="1"/>
</dbReference>
<dbReference type="OrthoDB" id="8954335at2759"/>
<gene>
    <name evidence="4" type="ORF">BJ508DRAFT_331800</name>
</gene>
<dbReference type="InterPro" id="IPR027417">
    <property type="entry name" value="P-loop_NTPase"/>
</dbReference>
<dbReference type="CDD" id="cd00882">
    <property type="entry name" value="Ras_like_GTPase"/>
    <property type="match status" value="1"/>
</dbReference>
<sequence length="467" mass="53852">MATATRSATIHQEEHYNSDGSGTVAGDCTTSDEEEFSSIYEGGGPSKRVQFSRDAVKAFPTVSVTEVDHSDEECPPPVKEIVVDEPVIIAVMGVTGSGKSTFIQLASQQEVQIGDNLESCTQEISRYEYKQGRKTVHLIDTPGFDDTNRTDTDTLEALAEYLAQMYRTNTRLAGIIYLHRIKDGRMQGSALRNLRMFRKLCGDDPLKNVVLATTFWEEVAPEVGASRERELSERDDWWGAMQKRGSVVTRLDKTQASARRLVGAFFNAQPVTLQIQAEIVHQNKTLVDTQAGEYLNQQLVELRKRHEAAMVKIQKELEEAIGSKDHEYKELLEAERVAMMKKIRDVENEQEKLKESGKKAQEELKQSLFARLRDKEEADRLSRERVEQIKQTYDEQNKDLKQRVMKQQDIIENAQSMLDDIRREREEEKLRLEREKYERLLREQQEELDRLKKDAEEKKKKGWFKIF</sequence>
<accession>A0A3N4HPP5</accession>
<dbReference type="EMBL" id="ML119757">
    <property type="protein sequence ID" value="RPA75793.1"/>
    <property type="molecule type" value="Genomic_DNA"/>
</dbReference>
<evidence type="ECO:0000313" key="4">
    <source>
        <dbReference type="EMBL" id="RPA75793.1"/>
    </source>
</evidence>
<evidence type="ECO:0000256" key="1">
    <source>
        <dbReference type="SAM" id="Coils"/>
    </source>
</evidence>
<evidence type="ECO:0000313" key="5">
    <source>
        <dbReference type="Proteomes" id="UP000275078"/>
    </source>
</evidence>
<organism evidence="4 5">
    <name type="scientific">Ascobolus immersus RN42</name>
    <dbReference type="NCBI Taxonomy" id="1160509"/>
    <lineage>
        <taxon>Eukaryota</taxon>
        <taxon>Fungi</taxon>
        <taxon>Dikarya</taxon>
        <taxon>Ascomycota</taxon>
        <taxon>Pezizomycotina</taxon>
        <taxon>Pezizomycetes</taxon>
        <taxon>Pezizales</taxon>
        <taxon>Ascobolaceae</taxon>
        <taxon>Ascobolus</taxon>
    </lineage>
</organism>
<evidence type="ECO:0000256" key="2">
    <source>
        <dbReference type="SAM" id="MobiDB-lite"/>
    </source>
</evidence>
<reference evidence="4 5" key="1">
    <citation type="journal article" date="2018" name="Nat. Ecol. Evol.">
        <title>Pezizomycetes genomes reveal the molecular basis of ectomycorrhizal truffle lifestyle.</title>
        <authorList>
            <person name="Murat C."/>
            <person name="Payen T."/>
            <person name="Noel B."/>
            <person name="Kuo A."/>
            <person name="Morin E."/>
            <person name="Chen J."/>
            <person name="Kohler A."/>
            <person name="Krizsan K."/>
            <person name="Balestrini R."/>
            <person name="Da Silva C."/>
            <person name="Montanini B."/>
            <person name="Hainaut M."/>
            <person name="Levati E."/>
            <person name="Barry K.W."/>
            <person name="Belfiori B."/>
            <person name="Cichocki N."/>
            <person name="Clum A."/>
            <person name="Dockter R.B."/>
            <person name="Fauchery L."/>
            <person name="Guy J."/>
            <person name="Iotti M."/>
            <person name="Le Tacon F."/>
            <person name="Lindquist E.A."/>
            <person name="Lipzen A."/>
            <person name="Malagnac F."/>
            <person name="Mello A."/>
            <person name="Molinier V."/>
            <person name="Miyauchi S."/>
            <person name="Poulain J."/>
            <person name="Riccioni C."/>
            <person name="Rubini A."/>
            <person name="Sitrit Y."/>
            <person name="Splivallo R."/>
            <person name="Traeger S."/>
            <person name="Wang M."/>
            <person name="Zifcakova L."/>
            <person name="Wipf D."/>
            <person name="Zambonelli A."/>
            <person name="Paolocci F."/>
            <person name="Nowrousian M."/>
            <person name="Ottonello S."/>
            <person name="Baldrian P."/>
            <person name="Spatafora J.W."/>
            <person name="Henrissat B."/>
            <person name="Nagy L.G."/>
            <person name="Aury J.M."/>
            <person name="Wincker P."/>
            <person name="Grigoriev I.V."/>
            <person name="Bonfante P."/>
            <person name="Martin F.M."/>
        </authorList>
    </citation>
    <scope>NUCLEOTIDE SEQUENCE [LARGE SCALE GENOMIC DNA]</scope>
    <source>
        <strain evidence="4 5">RN42</strain>
    </source>
</reference>
<dbReference type="STRING" id="1160509.A0A3N4HPP5"/>
<protein>
    <submittedName>
        <fullName evidence="4">P-loop containing nucleoside triphosphate hydrolase protein</fullName>
    </submittedName>
</protein>
<keyword evidence="5" id="KW-1185">Reference proteome</keyword>
<dbReference type="GO" id="GO:0005525">
    <property type="term" value="F:GTP binding"/>
    <property type="evidence" value="ECO:0007669"/>
    <property type="project" value="InterPro"/>
</dbReference>